<keyword evidence="4" id="KW-1185">Reference proteome</keyword>
<evidence type="ECO:0000313" key="3">
    <source>
        <dbReference type="EMBL" id="MBK4714582.1"/>
    </source>
</evidence>
<accession>A0A8K0V5J1</accession>
<reference evidence="3" key="1">
    <citation type="submission" date="2021-01" db="EMBL/GenBank/DDBJ databases">
        <title>Intestinitalea alba gen. nov., sp. nov., a novel genus of the family Enterobacteriaceae, isolated from the gut of the plastic-eating mealworm Tenebrio molitor L.</title>
        <authorList>
            <person name="Yang Y."/>
        </authorList>
    </citation>
    <scope>NUCLEOTIDE SEQUENCE</scope>
    <source>
        <strain evidence="3">BIT-L3</strain>
    </source>
</reference>
<feature type="compositionally biased region" description="Basic and acidic residues" evidence="1">
    <location>
        <begin position="273"/>
        <end position="297"/>
    </location>
</feature>
<gene>
    <name evidence="3" type="ORF">JJB97_04385</name>
</gene>
<proteinExistence type="predicted"/>
<feature type="chain" id="PRO_5035442071" description="Band 7 domain-containing protein" evidence="2">
    <location>
        <begin position="33"/>
        <end position="438"/>
    </location>
</feature>
<organism evidence="3 4">
    <name type="scientific">Tenebrionibacter intestinalis</name>
    <dbReference type="NCBI Taxonomy" id="2799638"/>
    <lineage>
        <taxon>Bacteria</taxon>
        <taxon>Pseudomonadati</taxon>
        <taxon>Pseudomonadota</taxon>
        <taxon>Gammaproteobacteria</taxon>
        <taxon>Enterobacterales</taxon>
        <taxon>Enterobacteriaceae</taxon>
        <taxon>Tenebrionibacter/Tenebrionicola group</taxon>
        <taxon>Tenebrionibacter</taxon>
    </lineage>
</organism>
<dbReference type="RefSeq" id="WP_238712684.1">
    <property type="nucleotide sequence ID" value="NZ_JAEPBH010000008.1"/>
</dbReference>
<dbReference type="Proteomes" id="UP000659047">
    <property type="component" value="Unassembled WGS sequence"/>
</dbReference>
<feature type="signal peptide" evidence="2">
    <location>
        <begin position="1"/>
        <end position="32"/>
    </location>
</feature>
<evidence type="ECO:0000256" key="2">
    <source>
        <dbReference type="SAM" id="SignalP"/>
    </source>
</evidence>
<feature type="region of interest" description="Disordered" evidence="1">
    <location>
        <begin position="272"/>
        <end position="304"/>
    </location>
</feature>
<dbReference type="AlphaFoldDB" id="A0A8K0V5J1"/>
<name>A0A8K0V5J1_9ENTR</name>
<evidence type="ECO:0008006" key="5">
    <source>
        <dbReference type="Google" id="ProtNLM"/>
    </source>
</evidence>
<dbReference type="EMBL" id="JAEPBH010000008">
    <property type="protein sequence ID" value="MBK4714582.1"/>
    <property type="molecule type" value="Genomic_DNA"/>
</dbReference>
<sequence>MDFKNISLKKKVGAAVLLAAMAGSLYSSTALFENVPAGYICVIQSPLSGKLTIHTEPGLKVQLFGIVTYYPRSGVLEFNQPVDPNDPSQVSAYKAEEDDALKITFNDGGEAWISGSIRYDYPLEQEKIKTLHKMFSTHNNVMKGLIEKTVERSIYMSGPLMSSIESFMSRRAELPKLIEDQARNGLYDVVTKDVRMEDEFTKEVKMVKVAEPIRDTGSPGGLQRQEESVLTKYGMSLSNFTTNNISYSPKVQQRVDALFAAASDIQVATLNAKKAEQDRKTSEEKGKAEATEAEWKAKTSAAEETENARKIAEIQKIEAQRDKDVAIIEANKKREVAEQEKVTASLYRDAQLLRAEADATYKRKMMEADGALSQKLEAYKHSVDRFASAMENYKGNWVPQVVTGASAGQSNNAAMSMMEFLSLKAARDLSLELGAGDK</sequence>
<evidence type="ECO:0000313" key="4">
    <source>
        <dbReference type="Proteomes" id="UP000659047"/>
    </source>
</evidence>
<evidence type="ECO:0000256" key="1">
    <source>
        <dbReference type="SAM" id="MobiDB-lite"/>
    </source>
</evidence>
<comment type="caution">
    <text evidence="3">The sequence shown here is derived from an EMBL/GenBank/DDBJ whole genome shotgun (WGS) entry which is preliminary data.</text>
</comment>
<keyword evidence="2" id="KW-0732">Signal</keyword>
<protein>
    <recommendedName>
        <fullName evidence="5">Band 7 domain-containing protein</fullName>
    </recommendedName>
</protein>